<sequence length="198" mass="22502">MRKLLCSIVMLSVLTIMTACAALSKDITIKPLEDSDYVHTFQDLHLGHIWDFDFYLPNADQRTVQLWVEKYSDGQKDEQFEVGLSYGMSPSKTEKGHIGFGLLDGDTRSLFFYAPGVKGKAQTLENLRLDEGISTGQYAFTKEQKLELNTEYIVGAYRQSLNNSMRSGYDFTNAEEVQQLIDDDTNVLLFKIKITESE</sequence>
<evidence type="ECO:0000256" key="1">
    <source>
        <dbReference type="SAM" id="SignalP"/>
    </source>
</evidence>
<evidence type="ECO:0000313" key="3">
    <source>
        <dbReference type="Proteomes" id="UP001344888"/>
    </source>
</evidence>
<dbReference type="Proteomes" id="UP001344888">
    <property type="component" value="Unassembled WGS sequence"/>
</dbReference>
<proteinExistence type="predicted"/>
<name>A0AAW9NSJ0_9BACL</name>
<dbReference type="PROSITE" id="PS51257">
    <property type="entry name" value="PROKAR_LIPOPROTEIN"/>
    <property type="match status" value="1"/>
</dbReference>
<feature type="chain" id="PRO_5043959398" description="Lipoprotein" evidence="1">
    <location>
        <begin position="22"/>
        <end position="198"/>
    </location>
</feature>
<keyword evidence="1" id="KW-0732">Signal</keyword>
<dbReference type="AlphaFoldDB" id="A0AAW9NSJ0"/>
<organism evidence="2 3">
    <name type="scientific">Metasolibacillus meyeri</name>
    <dbReference type="NCBI Taxonomy" id="1071052"/>
    <lineage>
        <taxon>Bacteria</taxon>
        <taxon>Bacillati</taxon>
        <taxon>Bacillota</taxon>
        <taxon>Bacilli</taxon>
        <taxon>Bacillales</taxon>
        <taxon>Caryophanaceae</taxon>
        <taxon>Metasolibacillus</taxon>
    </lineage>
</organism>
<feature type="signal peptide" evidence="1">
    <location>
        <begin position="1"/>
        <end position="21"/>
    </location>
</feature>
<evidence type="ECO:0000313" key="2">
    <source>
        <dbReference type="EMBL" id="MEC1177385.1"/>
    </source>
</evidence>
<dbReference type="RefSeq" id="WP_326121708.1">
    <property type="nucleotide sequence ID" value="NZ_JARSFG010000003.1"/>
</dbReference>
<accession>A0AAW9NSJ0</accession>
<keyword evidence="3" id="KW-1185">Reference proteome</keyword>
<gene>
    <name evidence="2" type="ORF">P9B03_02715</name>
</gene>
<reference evidence="2 3" key="1">
    <citation type="submission" date="2023-03" db="EMBL/GenBank/DDBJ databases">
        <title>Bacillus Genome Sequencing.</title>
        <authorList>
            <person name="Dunlap C."/>
        </authorList>
    </citation>
    <scope>NUCLEOTIDE SEQUENCE [LARGE SCALE GENOMIC DNA]</scope>
    <source>
        <strain evidence="2 3">B-59205</strain>
    </source>
</reference>
<evidence type="ECO:0008006" key="4">
    <source>
        <dbReference type="Google" id="ProtNLM"/>
    </source>
</evidence>
<protein>
    <recommendedName>
        <fullName evidence="4">Lipoprotein</fullName>
    </recommendedName>
</protein>
<dbReference type="EMBL" id="JARSFG010000003">
    <property type="protein sequence ID" value="MEC1177385.1"/>
    <property type="molecule type" value="Genomic_DNA"/>
</dbReference>
<comment type="caution">
    <text evidence="2">The sequence shown here is derived from an EMBL/GenBank/DDBJ whole genome shotgun (WGS) entry which is preliminary data.</text>
</comment>